<evidence type="ECO:0000313" key="3">
    <source>
        <dbReference type="EMBL" id="KKR71374.1"/>
    </source>
</evidence>
<accession>A0A0G0T2W2</accession>
<feature type="domain" description="PEGA" evidence="2">
    <location>
        <begin position="49"/>
        <end position="113"/>
    </location>
</feature>
<dbReference type="Proteomes" id="UP000034562">
    <property type="component" value="Unassembled WGS sequence"/>
</dbReference>
<protein>
    <submittedName>
        <fullName evidence="3">Serine/threonine protein kinase</fullName>
    </submittedName>
</protein>
<name>A0A0G0T2W2_9BACT</name>
<comment type="caution">
    <text evidence="3">The sequence shown here is derived from an EMBL/GenBank/DDBJ whole genome shotgun (WGS) entry which is preliminary data.</text>
</comment>
<dbReference type="AlphaFoldDB" id="A0A0G0T2W2"/>
<dbReference type="SUPFAM" id="SSF82171">
    <property type="entry name" value="DPP6 N-terminal domain-like"/>
    <property type="match status" value="1"/>
</dbReference>
<dbReference type="Pfam" id="PF08308">
    <property type="entry name" value="PEGA"/>
    <property type="match status" value="1"/>
</dbReference>
<keyword evidence="1" id="KW-0472">Membrane</keyword>
<evidence type="ECO:0000256" key="1">
    <source>
        <dbReference type="SAM" id="Phobius"/>
    </source>
</evidence>
<evidence type="ECO:0000313" key="4">
    <source>
        <dbReference type="Proteomes" id="UP000034562"/>
    </source>
</evidence>
<keyword evidence="3" id="KW-0808">Transferase</keyword>
<keyword evidence="1" id="KW-1133">Transmembrane helix</keyword>
<dbReference type="GO" id="GO:0004674">
    <property type="term" value="F:protein serine/threonine kinase activity"/>
    <property type="evidence" value="ECO:0007669"/>
    <property type="project" value="UniProtKB-KW"/>
</dbReference>
<keyword evidence="3" id="KW-0723">Serine/threonine-protein kinase</keyword>
<keyword evidence="3" id="KW-0418">Kinase</keyword>
<dbReference type="EMBL" id="LBZK01000002">
    <property type="protein sequence ID" value="KKR71374.1"/>
    <property type="molecule type" value="Genomic_DNA"/>
</dbReference>
<dbReference type="Gene3D" id="2.120.10.30">
    <property type="entry name" value="TolB, C-terminal domain"/>
    <property type="match status" value="1"/>
</dbReference>
<gene>
    <name evidence="3" type="ORF">UU12_C0002G0032</name>
</gene>
<proteinExistence type="predicted"/>
<organism evidence="3 4">
    <name type="scientific">Candidatus Woesebacteria bacterium GW2011_GWA2_40_7b</name>
    <dbReference type="NCBI Taxonomy" id="1618563"/>
    <lineage>
        <taxon>Bacteria</taxon>
        <taxon>Candidatus Woeseibacteriota</taxon>
    </lineage>
</organism>
<dbReference type="InterPro" id="IPR013229">
    <property type="entry name" value="PEGA"/>
</dbReference>
<dbReference type="STRING" id="1618563.UU12_C0002G0032"/>
<evidence type="ECO:0000259" key="2">
    <source>
        <dbReference type="Pfam" id="PF08308"/>
    </source>
</evidence>
<dbReference type="InterPro" id="IPR011042">
    <property type="entry name" value="6-blade_b-propeller_TolB-like"/>
</dbReference>
<reference evidence="3 4" key="1">
    <citation type="journal article" date="2015" name="Nature">
        <title>rRNA introns, odd ribosomes, and small enigmatic genomes across a large radiation of phyla.</title>
        <authorList>
            <person name="Brown C.T."/>
            <person name="Hug L.A."/>
            <person name="Thomas B.C."/>
            <person name="Sharon I."/>
            <person name="Castelle C.J."/>
            <person name="Singh A."/>
            <person name="Wilkins M.J."/>
            <person name="Williams K.H."/>
            <person name="Banfield J.F."/>
        </authorList>
    </citation>
    <scope>NUCLEOTIDE SEQUENCE [LARGE SCALE GENOMIC DNA]</scope>
</reference>
<sequence length="402" mass="44594">MTKIRVFALLSTLIVVAIVGLFFSYYARGYRLNVTTLITKGVVKFQPNGILVIKSEPDGASVYINGDLKTATNATISLSPGTYDVEIKKDGYFTWYKRLVIEKEIVTQADVSLFKNVPSLSPVTFSGAQNPVASMDGTKIAYVIPFNKDLPTDKIGFWVMDTFALPLGFSIEPKRITDGDLANATYEFSPDGRQILLTLSNSIYLLDSGSFISQSQRVNMSSQKDSILSDWEKEKNARNAILERNLPPDLVDILQRKTSSFTFSPDEQMILYTASSSATLPDNLIKPLPGSSTQNQERAIQMGRTYIYDTKEDRNFLISDQPINQSTSQPALRFMPDGHHILLAREGQVIAMDYDGTNRQIIYSGSYTAPYAFPFSNATKLLILTNLGGVSSTPNLYSLTVK</sequence>
<feature type="transmembrane region" description="Helical" evidence="1">
    <location>
        <begin position="7"/>
        <end position="27"/>
    </location>
</feature>
<keyword evidence="1" id="KW-0812">Transmembrane</keyword>